<evidence type="ECO:0000256" key="5">
    <source>
        <dbReference type="ARBA" id="ARBA00022989"/>
    </source>
</evidence>
<evidence type="ECO:0000256" key="6">
    <source>
        <dbReference type="ARBA" id="ARBA00023098"/>
    </source>
</evidence>
<keyword evidence="5 9" id="KW-1133">Transmembrane helix</keyword>
<dbReference type="GO" id="GO:0016746">
    <property type="term" value="F:acyltransferase activity"/>
    <property type="evidence" value="ECO:0007669"/>
    <property type="project" value="UniProtKB-KW"/>
</dbReference>
<dbReference type="SUPFAM" id="SSF69593">
    <property type="entry name" value="Glycerol-3-phosphate (1)-acyltransferase"/>
    <property type="match status" value="1"/>
</dbReference>
<name>A0ABQ9XM29_9EUKA</name>
<evidence type="ECO:0000256" key="2">
    <source>
        <dbReference type="ARBA" id="ARBA00008655"/>
    </source>
</evidence>
<keyword evidence="6" id="KW-0443">Lipid metabolism</keyword>
<keyword evidence="7 9" id="KW-0472">Membrane</keyword>
<evidence type="ECO:0000256" key="3">
    <source>
        <dbReference type="ARBA" id="ARBA00022679"/>
    </source>
</evidence>
<comment type="caution">
    <text evidence="11">The sequence shown here is derived from an EMBL/GenBank/DDBJ whole genome shotgun (WGS) entry which is preliminary data.</text>
</comment>
<evidence type="ECO:0000256" key="7">
    <source>
        <dbReference type="ARBA" id="ARBA00023136"/>
    </source>
</evidence>
<gene>
    <name evidence="11" type="ORF">BLNAU_12272</name>
</gene>
<dbReference type="Proteomes" id="UP001281761">
    <property type="component" value="Unassembled WGS sequence"/>
</dbReference>
<keyword evidence="8 11" id="KW-0012">Acyltransferase</keyword>
<dbReference type="Pfam" id="PF01553">
    <property type="entry name" value="Acyltransferase"/>
    <property type="match status" value="1"/>
</dbReference>
<evidence type="ECO:0000256" key="8">
    <source>
        <dbReference type="ARBA" id="ARBA00023315"/>
    </source>
</evidence>
<dbReference type="SMART" id="SM00563">
    <property type="entry name" value="PlsC"/>
    <property type="match status" value="1"/>
</dbReference>
<protein>
    <submittedName>
        <fullName evidence="11">Lysophospholipid acyltransferase LPEAT1</fullName>
    </submittedName>
</protein>
<organism evidence="11 12">
    <name type="scientific">Blattamonas nauphoetae</name>
    <dbReference type="NCBI Taxonomy" id="2049346"/>
    <lineage>
        <taxon>Eukaryota</taxon>
        <taxon>Metamonada</taxon>
        <taxon>Preaxostyla</taxon>
        <taxon>Oxymonadida</taxon>
        <taxon>Blattamonas</taxon>
    </lineage>
</organism>
<keyword evidence="3 11" id="KW-0808">Transferase</keyword>
<evidence type="ECO:0000313" key="12">
    <source>
        <dbReference type="Proteomes" id="UP001281761"/>
    </source>
</evidence>
<evidence type="ECO:0000259" key="10">
    <source>
        <dbReference type="SMART" id="SM00563"/>
    </source>
</evidence>
<dbReference type="PANTHER" id="PTHR23063:SF52">
    <property type="entry name" value="LYSOPHOSPHATIDYLCHOLINE ACYLTRANSFERASE"/>
    <property type="match status" value="1"/>
</dbReference>
<evidence type="ECO:0000313" key="11">
    <source>
        <dbReference type="EMBL" id="KAK2952804.1"/>
    </source>
</evidence>
<evidence type="ECO:0000256" key="9">
    <source>
        <dbReference type="SAM" id="Phobius"/>
    </source>
</evidence>
<evidence type="ECO:0000256" key="1">
    <source>
        <dbReference type="ARBA" id="ARBA00004370"/>
    </source>
</evidence>
<reference evidence="11 12" key="1">
    <citation type="journal article" date="2022" name="bioRxiv">
        <title>Genomics of Preaxostyla Flagellates Illuminates Evolutionary Transitions and the Path Towards Mitochondrial Loss.</title>
        <authorList>
            <person name="Novak L.V.F."/>
            <person name="Treitli S.C."/>
            <person name="Pyrih J."/>
            <person name="Halakuc P."/>
            <person name="Pipaliya S.V."/>
            <person name="Vacek V."/>
            <person name="Brzon O."/>
            <person name="Soukal P."/>
            <person name="Eme L."/>
            <person name="Dacks J.B."/>
            <person name="Karnkowska A."/>
            <person name="Elias M."/>
            <person name="Hampl V."/>
        </authorList>
    </citation>
    <scope>NUCLEOTIDE SEQUENCE [LARGE SCALE GENOMIC DNA]</scope>
    <source>
        <strain evidence="11">NAU3</strain>
        <tissue evidence="11">Gut</tissue>
    </source>
</reference>
<evidence type="ECO:0000256" key="4">
    <source>
        <dbReference type="ARBA" id="ARBA00022692"/>
    </source>
</evidence>
<accession>A0ABQ9XM29</accession>
<comment type="similarity">
    <text evidence="2">Belongs to the 1-acyl-sn-glycerol-3-phosphate acyltransferase family.</text>
</comment>
<comment type="subcellular location">
    <subcellularLocation>
        <location evidence="1">Membrane</location>
    </subcellularLocation>
</comment>
<dbReference type="InterPro" id="IPR002123">
    <property type="entry name" value="Plipid/glycerol_acylTrfase"/>
</dbReference>
<dbReference type="EMBL" id="JARBJD010000099">
    <property type="protein sequence ID" value="KAK2952804.1"/>
    <property type="molecule type" value="Genomic_DNA"/>
</dbReference>
<dbReference type="PANTHER" id="PTHR23063">
    <property type="entry name" value="PHOSPHOLIPID ACYLTRANSFERASE"/>
    <property type="match status" value="1"/>
</dbReference>
<sequence>MFRWFNHTILRLGKPDDDLIKNMEEHQGLRCYVHDWKPRNFWTYFRLFILPGPIIILLRIVIFAFLYLLNFLWQRLVFIGVKDFTNPASSFRRTLSVKGCTFLSALTFYAIGMFPKVVDHSKDRPRSKNPQDLPRYEKDQPWVLVGNHSSFMDVTAVSGAFSFPSTMAKDAFMKAPLVGFILRCSRSIFQVRQKPHEKDKPNPTIVEMERRIKHPEPGEYTLCMFPEGTTGNGKYITRYRTGAFQFGEPVRPFAIRYMSPHCGTTWEINGFVSGFVELASQFYTRMQVDILDLYVPSEEEKADPQLFADNVGALTAKTLGIPYRRDVDFRTKMVALDLVFHGLKWEDALVRLDDIEKDRR</sequence>
<keyword evidence="4 9" id="KW-0812">Transmembrane</keyword>
<feature type="transmembrane region" description="Helical" evidence="9">
    <location>
        <begin position="47"/>
        <end position="69"/>
    </location>
</feature>
<feature type="domain" description="Phospholipid/glycerol acyltransferase" evidence="10">
    <location>
        <begin position="142"/>
        <end position="258"/>
    </location>
</feature>
<keyword evidence="12" id="KW-1185">Reference proteome</keyword>
<proteinExistence type="inferred from homology"/>